<evidence type="ECO:0000313" key="3">
    <source>
        <dbReference type="EMBL" id="XBH07718.1"/>
    </source>
</evidence>
<dbReference type="AlphaFoldDB" id="A0AAU7CQK3"/>
<dbReference type="InterPro" id="IPR011486">
    <property type="entry name" value="BBP2"/>
</dbReference>
<proteinExistence type="predicted"/>
<organism evidence="3">
    <name type="scientific">Singulisphaera sp. Ch08</name>
    <dbReference type="NCBI Taxonomy" id="3120278"/>
    <lineage>
        <taxon>Bacteria</taxon>
        <taxon>Pseudomonadati</taxon>
        <taxon>Planctomycetota</taxon>
        <taxon>Planctomycetia</taxon>
        <taxon>Isosphaerales</taxon>
        <taxon>Isosphaeraceae</taxon>
        <taxon>Singulisphaera</taxon>
    </lineage>
</organism>
<feature type="signal peptide" evidence="2">
    <location>
        <begin position="1"/>
        <end position="21"/>
    </location>
</feature>
<evidence type="ECO:0000256" key="1">
    <source>
        <dbReference type="SAM" id="MobiDB-lite"/>
    </source>
</evidence>
<protein>
    <submittedName>
        <fullName evidence="3">Outer membrane beta-barrel protein</fullName>
    </submittedName>
</protein>
<name>A0AAU7CQK3_9BACT</name>
<keyword evidence="2" id="KW-0732">Signal</keyword>
<accession>A0AAU7CQK3</accession>
<dbReference type="EMBL" id="CP155447">
    <property type="protein sequence ID" value="XBH07718.1"/>
    <property type="molecule type" value="Genomic_DNA"/>
</dbReference>
<gene>
    <name evidence="3" type="ORF">V5E97_17285</name>
</gene>
<sequence length="526" mass="58587">MKSSFIHGALFFALMCGFSAADSRAQSESRPAPAPYRNAPAPVPGLTPRLLYPGGYNRPARFASALQQLPDGVPTPEAPAPASPRSEPYSPSGSAGTANGTDVALPRSERAEGGGEPTEAEAAAETAPEEEAEIDETKLLMNALGRADAPVKVYGWIQNSYTGNTNGAPPSAINFGVNPNFLANRWMGNQYYMVVENPVEQNDEINFGFRVDNLFGNDWQFNHMRGLFDSSFRLNHFAGYDPAQFYAEMHLPYLTKGGIDIKGGRFYTILGYEVVPATGRPLLSVPYMFNYGQPFTHFGMLSTLHLTDRMNVYNGAVNGWDRWINENYKWNYLGGVSWTSKNGKANIAISYIFGPNQYPNFPNSPQITFPGQTAVLRPNFLAGRRNLGYADNWRTTVTTVLSYKWTDKLTQVMETDQGFEDNVPGIGPGGTNHDASWQSFGNWFLYGFNDKLTGVWRSEVFRDNNGVRTGFADNFYEQTVGLIYKPKPWLWIRPEARYDWAQFTTPYNDGTRSSQFTLAVDAIILY</sequence>
<feature type="region of interest" description="Disordered" evidence="1">
    <location>
        <begin position="27"/>
        <end position="50"/>
    </location>
</feature>
<dbReference type="Pfam" id="PF07642">
    <property type="entry name" value="BBP2"/>
    <property type="match status" value="1"/>
</dbReference>
<evidence type="ECO:0000256" key="2">
    <source>
        <dbReference type="SAM" id="SignalP"/>
    </source>
</evidence>
<feature type="chain" id="PRO_5043369294" evidence="2">
    <location>
        <begin position="22"/>
        <end position="526"/>
    </location>
</feature>
<feature type="region of interest" description="Disordered" evidence="1">
    <location>
        <begin position="69"/>
        <end position="132"/>
    </location>
</feature>
<feature type="compositionally biased region" description="Low complexity" evidence="1">
    <location>
        <begin position="83"/>
        <end position="92"/>
    </location>
</feature>
<dbReference type="RefSeq" id="WP_406700557.1">
    <property type="nucleotide sequence ID" value="NZ_CP155447.1"/>
</dbReference>
<reference evidence="3" key="1">
    <citation type="submission" date="2024-05" db="EMBL/GenBank/DDBJ databases">
        <title>Planctomycetes of the genus Singulisphaera possess chitinolytic capabilities.</title>
        <authorList>
            <person name="Ivanova A."/>
        </authorList>
    </citation>
    <scope>NUCLEOTIDE SEQUENCE</scope>
    <source>
        <strain evidence="3">Ch08T</strain>
    </source>
</reference>